<comment type="caution">
    <text evidence="3">The sequence shown here is derived from an EMBL/GenBank/DDBJ whole genome shotgun (WGS) entry which is preliminary data.</text>
</comment>
<reference evidence="3 4" key="1">
    <citation type="submission" date="2020-04" db="EMBL/GenBank/DDBJ databases">
        <title>Hymenobacter polaris sp. nov., isolated from Arctic soil.</title>
        <authorList>
            <person name="Dahal R.H."/>
        </authorList>
    </citation>
    <scope>NUCLEOTIDE SEQUENCE [LARGE SCALE GENOMIC DNA]</scope>
    <source>
        <strain evidence="3 4">RP-2-7</strain>
    </source>
</reference>
<dbReference type="Gene3D" id="3.40.50.2000">
    <property type="entry name" value="Glycogen Phosphorylase B"/>
    <property type="match status" value="2"/>
</dbReference>
<protein>
    <submittedName>
        <fullName evidence="3">Glycosyltransferase</fullName>
    </submittedName>
</protein>
<dbReference type="Pfam" id="PF13579">
    <property type="entry name" value="Glyco_trans_4_4"/>
    <property type="match status" value="1"/>
</dbReference>
<dbReference type="PANTHER" id="PTHR12526">
    <property type="entry name" value="GLYCOSYLTRANSFERASE"/>
    <property type="match status" value="1"/>
</dbReference>
<evidence type="ECO:0000259" key="1">
    <source>
        <dbReference type="Pfam" id="PF00534"/>
    </source>
</evidence>
<dbReference type="InterPro" id="IPR028098">
    <property type="entry name" value="Glyco_trans_4-like_N"/>
</dbReference>
<evidence type="ECO:0000313" key="3">
    <source>
        <dbReference type="EMBL" id="NML63643.1"/>
    </source>
</evidence>
<evidence type="ECO:0000313" key="4">
    <source>
        <dbReference type="Proteomes" id="UP000559626"/>
    </source>
</evidence>
<keyword evidence="4" id="KW-1185">Reference proteome</keyword>
<dbReference type="Pfam" id="PF00534">
    <property type="entry name" value="Glycos_transf_1"/>
    <property type="match status" value="1"/>
</dbReference>
<feature type="domain" description="Glycosyl transferase family 1" evidence="1">
    <location>
        <begin position="213"/>
        <end position="366"/>
    </location>
</feature>
<dbReference type="EMBL" id="JABBGH010000001">
    <property type="protein sequence ID" value="NML63643.1"/>
    <property type="molecule type" value="Genomic_DNA"/>
</dbReference>
<dbReference type="GO" id="GO:0016757">
    <property type="term" value="F:glycosyltransferase activity"/>
    <property type="evidence" value="ECO:0007669"/>
    <property type="project" value="InterPro"/>
</dbReference>
<keyword evidence="3" id="KW-0808">Transferase</keyword>
<dbReference type="Proteomes" id="UP000559626">
    <property type="component" value="Unassembled WGS sequence"/>
</dbReference>
<proteinExistence type="predicted"/>
<dbReference type="RefSeq" id="WP_169528989.1">
    <property type="nucleotide sequence ID" value="NZ_JABBGH010000001.1"/>
</dbReference>
<accession>A0A7Y0FKF3</accession>
<feature type="domain" description="Glycosyltransferase subfamily 4-like N-terminal" evidence="2">
    <location>
        <begin position="15"/>
        <end position="180"/>
    </location>
</feature>
<dbReference type="InterPro" id="IPR001296">
    <property type="entry name" value="Glyco_trans_1"/>
</dbReference>
<dbReference type="SUPFAM" id="SSF53756">
    <property type="entry name" value="UDP-Glycosyltransferase/glycogen phosphorylase"/>
    <property type="match status" value="1"/>
</dbReference>
<sequence length="417" mass="46656">MKLLHVTSGMNPALGGVSQAVRTIIKGLTITGVYNEVVSLDSPDASWNQTAPFVTHALGPSWGPWQYSSKLIPWLLKNLARFDAVILHGLWLYHGYALYRVLQRLPNATLNKAPRPKFFAMPHGMLDPYFQRTASRKVKALRNRIYWHFIEATIINNADGILFTCETERLLAREPFVPYHPQRELVVGLGVEEPSAYTAAMQEAFLAKCIELKDRPYLLFLSRIHEKKGVDLLLQAYAQLIHSIALMATPTRQQFREELPAPLLKVPALVIAGPGIETTYGQRIRKLAAELQESVGADIFFPGMLSGDAKWGAFYGCEAFILPSHQENFGIAIVEALACSKPALISNQVNIWREIEATGSGIVADDTLMGVRLLLEKWCSLTTLEKQSKARQARTTYHDYFAIEPTTKKISLALQKI</sequence>
<evidence type="ECO:0000259" key="2">
    <source>
        <dbReference type="Pfam" id="PF13579"/>
    </source>
</evidence>
<gene>
    <name evidence="3" type="ORF">HHL22_00310</name>
</gene>
<organism evidence="3 4">
    <name type="scientific">Hymenobacter polaris</name>
    <dbReference type="NCBI Taxonomy" id="2682546"/>
    <lineage>
        <taxon>Bacteria</taxon>
        <taxon>Pseudomonadati</taxon>
        <taxon>Bacteroidota</taxon>
        <taxon>Cytophagia</taxon>
        <taxon>Cytophagales</taxon>
        <taxon>Hymenobacteraceae</taxon>
        <taxon>Hymenobacter</taxon>
    </lineage>
</organism>
<name>A0A7Y0FKF3_9BACT</name>
<dbReference type="PANTHER" id="PTHR12526:SF572">
    <property type="entry name" value="BLL5144 PROTEIN"/>
    <property type="match status" value="1"/>
</dbReference>
<dbReference type="AlphaFoldDB" id="A0A7Y0FKF3"/>